<reference evidence="1 2" key="1">
    <citation type="journal article" date="2007" name="Int. J. Syst. Evol. Microbiol.">
        <title>Marixanthomonas ophiurae gen. nov., sp. nov., a marine bacterium of the family Flavobacteriaceae isolated from a deep-sea brittle star.</title>
        <authorList>
            <person name="Romanenko L.A."/>
            <person name="Uchino M."/>
            <person name="Frolova G.M."/>
            <person name="Mikhailov V.V."/>
        </authorList>
    </citation>
    <scope>NUCLEOTIDE SEQUENCE [LARGE SCALE GENOMIC DNA]</scope>
    <source>
        <strain evidence="1 2">KMM 3046</strain>
    </source>
</reference>
<evidence type="ECO:0000313" key="1">
    <source>
        <dbReference type="EMBL" id="RFN59332.1"/>
    </source>
</evidence>
<name>A0A3E1QB19_9FLAO</name>
<accession>A0A3E1QB19</accession>
<proteinExistence type="predicted"/>
<protein>
    <submittedName>
        <fullName evidence="1">Uncharacterized protein</fullName>
    </submittedName>
</protein>
<keyword evidence="2" id="KW-1185">Reference proteome</keyword>
<sequence length="137" mass="16257">MDDYELAYFAKFKLQTYMPETQLKIKKHLLKQGFTEERINQLIAINPKKEEKKGKMRCPRCSSDKIRTEKVEWTDTTNKIGYEDEIASMDGLTVKVTSKNQVICNVCEYWIEDPNSEKTNKSLWYHIYDTVFHIFTT</sequence>
<gene>
    <name evidence="1" type="ORF">DZ858_04495</name>
</gene>
<organism evidence="1 2">
    <name type="scientific">Marixanthomonas ophiurae</name>
    <dbReference type="NCBI Taxonomy" id="387659"/>
    <lineage>
        <taxon>Bacteria</taxon>
        <taxon>Pseudomonadati</taxon>
        <taxon>Bacteroidota</taxon>
        <taxon>Flavobacteriia</taxon>
        <taxon>Flavobacteriales</taxon>
        <taxon>Flavobacteriaceae</taxon>
        <taxon>Marixanthomonas</taxon>
    </lineage>
</organism>
<evidence type="ECO:0000313" key="2">
    <source>
        <dbReference type="Proteomes" id="UP000261082"/>
    </source>
</evidence>
<dbReference type="Proteomes" id="UP000261082">
    <property type="component" value="Unassembled WGS sequence"/>
</dbReference>
<comment type="caution">
    <text evidence="1">The sequence shown here is derived from an EMBL/GenBank/DDBJ whole genome shotgun (WGS) entry which is preliminary data.</text>
</comment>
<dbReference type="EMBL" id="QVID01000001">
    <property type="protein sequence ID" value="RFN59332.1"/>
    <property type="molecule type" value="Genomic_DNA"/>
</dbReference>
<dbReference type="AlphaFoldDB" id="A0A3E1QB19"/>